<dbReference type="Proteomes" id="UP001286313">
    <property type="component" value="Unassembled WGS sequence"/>
</dbReference>
<keyword evidence="1" id="KW-0732">Signal</keyword>
<dbReference type="PANTHER" id="PTHR21398:SF6">
    <property type="entry name" value="AGAP007094-PA"/>
    <property type="match status" value="1"/>
</dbReference>
<evidence type="ECO:0000313" key="3">
    <source>
        <dbReference type="Proteomes" id="UP001286313"/>
    </source>
</evidence>
<name>A0AAE1KHY9_PETCI</name>
<accession>A0AAE1KHY9</accession>
<evidence type="ECO:0000313" key="2">
    <source>
        <dbReference type="EMBL" id="KAK3873218.1"/>
    </source>
</evidence>
<reference evidence="2" key="1">
    <citation type="submission" date="2023-10" db="EMBL/GenBank/DDBJ databases">
        <title>Genome assemblies of two species of porcelain crab, Petrolisthes cinctipes and Petrolisthes manimaculis (Anomura: Porcellanidae).</title>
        <authorList>
            <person name="Angst P."/>
        </authorList>
    </citation>
    <scope>NUCLEOTIDE SEQUENCE</scope>
    <source>
        <strain evidence="2">PB745_01</strain>
        <tissue evidence="2">Gill</tissue>
    </source>
</reference>
<feature type="chain" id="PRO_5041932383" evidence="1">
    <location>
        <begin position="22"/>
        <end position="199"/>
    </location>
</feature>
<feature type="signal peptide" evidence="1">
    <location>
        <begin position="1"/>
        <end position="21"/>
    </location>
</feature>
<comment type="caution">
    <text evidence="2">The sequence shown here is derived from an EMBL/GenBank/DDBJ whole genome shotgun (WGS) entry which is preliminary data.</text>
</comment>
<organism evidence="2 3">
    <name type="scientific">Petrolisthes cinctipes</name>
    <name type="common">Flat porcelain crab</name>
    <dbReference type="NCBI Taxonomy" id="88211"/>
    <lineage>
        <taxon>Eukaryota</taxon>
        <taxon>Metazoa</taxon>
        <taxon>Ecdysozoa</taxon>
        <taxon>Arthropoda</taxon>
        <taxon>Crustacea</taxon>
        <taxon>Multicrustacea</taxon>
        <taxon>Malacostraca</taxon>
        <taxon>Eumalacostraca</taxon>
        <taxon>Eucarida</taxon>
        <taxon>Decapoda</taxon>
        <taxon>Pleocyemata</taxon>
        <taxon>Anomura</taxon>
        <taxon>Galatheoidea</taxon>
        <taxon>Porcellanidae</taxon>
        <taxon>Petrolisthes</taxon>
    </lineage>
</organism>
<sequence length="199" mass="22041">MQCSTLYHLVCLVVGVCVVESLPSKERNFSYNTKTALSLLNDILPPTSNNLTHSRKKRFLGLPRNSNLEVKWSLNFPFETFTFYKAKFQIALPITIPFAEGLLIGGAAGAGKQNKANKRSVIDPINVVLEEGSATSIHAHYYNRKAARHERSSVYSYIEAAFEKAGEDGRACLLRAICDVAEVQFDQGLLGEMINTVLT</sequence>
<dbReference type="AlphaFoldDB" id="A0AAE1KHY9"/>
<evidence type="ECO:0000256" key="1">
    <source>
        <dbReference type="SAM" id="SignalP"/>
    </source>
</evidence>
<dbReference type="EMBL" id="JAWQEG010002246">
    <property type="protein sequence ID" value="KAK3873218.1"/>
    <property type="molecule type" value="Genomic_DNA"/>
</dbReference>
<feature type="non-terminal residue" evidence="2">
    <location>
        <position position="1"/>
    </location>
</feature>
<gene>
    <name evidence="2" type="ORF">Pcinc_021744</name>
</gene>
<dbReference type="PANTHER" id="PTHR21398">
    <property type="entry name" value="AGAP007094-PA"/>
    <property type="match status" value="1"/>
</dbReference>
<keyword evidence="3" id="KW-1185">Reference proteome</keyword>
<proteinExistence type="predicted"/>
<dbReference type="InterPro" id="IPR006631">
    <property type="entry name" value="DM4_12"/>
</dbReference>
<dbReference type="Pfam" id="PF07841">
    <property type="entry name" value="DM4_12"/>
    <property type="match status" value="1"/>
</dbReference>
<protein>
    <submittedName>
        <fullName evidence="2">Uncharacterized protein</fullName>
    </submittedName>
</protein>